<feature type="transmembrane region" description="Helical" evidence="1">
    <location>
        <begin position="569"/>
        <end position="586"/>
    </location>
</feature>
<evidence type="ECO:0000313" key="3">
    <source>
        <dbReference type="Proteomes" id="UP000215027"/>
    </source>
</evidence>
<gene>
    <name evidence="2" type="ORF">CFX0092_B0373</name>
</gene>
<sequence length="599" mass="64150">MNHAVQQPRLSRISVLTGLMLAALFLALAVLLGAGQSGASSHREAPMISKDPYADNTDTYVWVPKGQTRNVVLAASWIPFEGPEGGPNYYEWDDRVAYDIHVDNDGDAVADVTYTLTSRTEVQNPDTFLYNTGPISNLRDADWNRRQFITVSETWENGDRHVLLNDRLTAPVNIGSKSTPRYNRLSESAGYVVRAPGNDRIKIFGGQTDDAFWVDLQVFDLLTLRGQAPPVGYANGNNDPVDSVSGFNVHSLILEIPISRLTDGDPVLGVWSTARRAPMTVLDAGVESHLDDYVQVSRLGMPLVNEVVLPMGLKDVFNSIPPSVDLTVYEALQESVEDPEVGNLLCGLYGVPLPGDMNDDCATEYTAGSPRTGRGDIFDIFLTGMVLANEFTIQTKNGPVTLPAGFNVNQPANVVPAEMIRINTAISGDLCSPTPSRLGVLGGDACGFPNGRRPIDDTVEIELLAVAGAAYSVLDGRDQSFSFNPALIGVLDDGIDTNDVPFRNGFPYFAVAQSGQEHIHQNPGGGNNAPALAATTALTGGNDQTGSGAPINATLSTAGDMAQRLPQNVLTVALLTVGAALGLWVLQVRRRLVAAPVNR</sequence>
<evidence type="ECO:0000313" key="2">
    <source>
        <dbReference type="EMBL" id="CUS05907.1"/>
    </source>
</evidence>
<keyword evidence="1" id="KW-1133">Transmembrane helix</keyword>
<dbReference type="KEGG" id="pbf:CFX0092_B0373"/>
<dbReference type="Proteomes" id="UP000215027">
    <property type="component" value="Chromosome II"/>
</dbReference>
<evidence type="ECO:0000256" key="1">
    <source>
        <dbReference type="SAM" id="Phobius"/>
    </source>
</evidence>
<name>A0A170PJS2_9CHLR</name>
<keyword evidence="1" id="KW-0472">Membrane</keyword>
<dbReference type="AlphaFoldDB" id="A0A170PJS2"/>
<dbReference type="InterPro" id="IPR025566">
    <property type="entry name" value="DUF4331"/>
</dbReference>
<evidence type="ECO:0008006" key="4">
    <source>
        <dbReference type="Google" id="ProtNLM"/>
    </source>
</evidence>
<keyword evidence="3" id="KW-1185">Reference proteome</keyword>
<reference evidence="2" key="1">
    <citation type="submission" date="2016-01" db="EMBL/GenBank/DDBJ databases">
        <authorList>
            <person name="Mcilroy J.S."/>
            <person name="Karst M S."/>
            <person name="Albertsen M."/>
        </authorList>
    </citation>
    <scope>NUCLEOTIDE SEQUENCE</scope>
    <source>
        <strain evidence="2">Cfx-K</strain>
    </source>
</reference>
<keyword evidence="1" id="KW-0812">Transmembrane</keyword>
<dbReference type="EMBL" id="LN890656">
    <property type="protein sequence ID" value="CUS05907.1"/>
    <property type="molecule type" value="Genomic_DNA"/>
</dbReference>
<accession>A0A170PJS2</accession>
<dbReference type="RefSeq" id="WP_095045257.1">
    <property type="nucleotide sequence ID" value="NZ_LN890656.1"/>
</dbReference>
<dbReference type="OrthoDB" id="9791748at2"/>
<dbReference type="Pfam" id="PF14224">
    <property type="entry name" value="DUF4331"/>
    <property type="match status" value="1"/>
</dbReference>
<protein>
    <recommendedName>
        <fullName evidence="4">DUF4331 domain-containing protein</fullName>
    </recommendedName>
</protein>
<organism evidence="2 3">
    <name type="scientific">Candidatus Promineifilum breve</name>
    <dbReference type="NCBI Taxonomy" id="1806508"/>
    <lineage>
        <taxon>Bacteria</taxon>
        <taxon>Bacillati</taxon>
        <taxon>Chloroflexota</taxon>
        <taxon>Ardenticatenia</taxon>
        <taxon>Candidatus Promineifilales</taxon>
        <taxon>Candidatus Promineifilaceae</taxon>
        <taxon>Candidatus Promineifilum</taxon>
    </lineage>
</organism>
<proteinExistence type="predicted"/>